<dbReference type="Proteomes" id="UP000050761">
    <property type="component" value="Unassembled WGS sequence"/>
</dbReference>
<name>A0A183FKG9_HELPZ</name>
<reference evidence="1 2" key="1">
    <citation type="submission" date="2018-11" db="EMBL/GenBank/DDBJ databases">
        <authorList>
            <consortium name="Pathogen Informatics"/>
        </authorList>
    </citation>
    <scope>NUCLEOTIDE SEQUENCE [LARGE SCALE GENOMIC DNA]</scope>
</reference>
<evidence type="ECO:0000313" key="1">
    <source>
        <dbReference type="EMBL" id="VDO73080.1"/>
    </source>
</evidence>
<dbReference type="AlphaFoldDB" id="A0A183FKG9"/>
<proteinExistence type="predicted"/>
<evidence type="ECO:0000313" key="2">
    <source>
        <dbReference type="Proteomes" id="UP000050761"/>
    </source>
</evidence>
<keyword evidence="2" id="KW-1185">Reference proteome</keyword>
<evidence type="ECO:0000313" key="3">
    <source>
        <dbReference type="WBParaSite" id="HPBE_0000763801-mRNA-1"/>
    </source>
</evidence>
<protein>
    <submittedName>
        <fullName evidence="3">NTP_transf_2 domain-containing protein</fullName>
    </submittedName>
</protein>
<gene>
    <name evidence="1" type="ORF">HPBE_LOCUS7639</name>
</gene>
<sequence length="69" mass="7708">MATEYGAAWFSRKLQDICGRVIKMESKAGIPLKVKDIIEAVDKIVTLQESTELTMATLFGTYVHDTDND</sequence>
<dbReference type="EMBL" id="UZAH01025942">
    <property type="protein sequence ID" value="VDO73080.1"/>
    <property type="molecule type" value="Genomic_DNA"/>
</dbReference>
<accession>A0A183FKG9</accession>
<dbReference type="WBParaSite" id="HPBE_0000763801-mRNA-1">
    <property type="protein sequence ID" value="HPBE_0000763801-mRNA-1"/>
    <property type="gene ID" value="HPBE_0000763801"/>
</dbReference>
<reference evidence="3" key="2">
    <citation type="submission" date="2019-09" db="UniProtKB">
        <authorList>
            <consortium name="WormBaseParasite"/>
        </authorList>
    </citation>
    <scope>IDENTIFICATION</scope>
</reference>
<organism evidence="2 3">
    <name type="scientific">Heligmosomoides polygyrus</name>
    <name type="common">Parasitic roundworm</name>
    <dbReference type="NCBI Taxonomy" id="6339"/>
    <lineage>
        <taxon>Eukaryota</taxon>
        <taxon>Metazoa</taxon>
        <taxon>Ecdysozoa</taxon>
        <taxon>Nematoda</taxon>
        <taxon>Chromadorea</taxon>
        <taxon>Rhabditida</taxon>
        <taxon>Rhabditina</taxon>
        <taxon>Rhabditomorpha</taxon>
        <taxon>Strongyloidea</taxon>
        <taxon>Heligmosomidae</taxon>
        <taxon>Heligmosomoides</taxon>
    </lineage>
</organism>
<accession>A0A3P7XFN5</accession>